<evidence type="ECO:0000313" key="2">
    <source>
        <dbReference type="Proteomes" id="UP000261166"/>
    </source>
</evidence>
<name>A0A3E3ILG1_9FIRM</name>
<dbReference type="EMBL" id="QVLU01000022">
    <property type="protein sequence ID" value="RGE67909.1"/>
    <property type="molecule type" value="Genomic_DNA"/>
</dbReference>
<dbReference type="AlphaFoldDB" id="A0A3E3ILG1"/>
<proteinExistence type="predicted"/>
<dbReference type="Proteomes" id="UP000261166">
    <property type="component" value="Unassembled WGS sequence"/>
</dbReference>
<reference evidence="1 2" key="1">
    <citation type="submission" date="2018-08" db="EMBL/GenBank/DDBJ databases">
        <title>A genome reference for cultivated species of the human gut microbiota.</title>
        <authorList>
            <person name="Zou Y."/>
            <person name="Xue W."/>
            <person name="Luo G."/>
        </authorList>
    </citation>
    <scope>NUCLEOTIDE SEQUENCE [LARGE SCALE GENOMIC DNA]</scope>
    <source>
        <strain evidence="1 2">AF26-4BH</strain>
    </source>
</reference>
<sequence>MKLNFQAKPTDSAIQTHSRLRLEHYPQYKKSASPFSKADADFYTGMNFMEFFPVNTLLSHN</sequence>
<evidence type="ECO:0000313" key="1">
    <source>
        <dbReference type="EMBL" id="RGE67909.1"/>
    </source>
</evidence>
<organism evidence="1 2">
    <name type="scientific">Eisenbergiella massiliensis</name>
    <dbReference type="NCBI Taxonomy" id="1720294"/>
    <lineage>
        <taxon>Bacteria</taxon>
        <taxon>Bacillati</taxon>
        <taxon>Bacillota</taxon>
        <taxon>Clostridia</taxon>
        <taxon>Lachnospirales</taxon>
        <taxon>Lachnospiraceae</taxon>
        <taxon>Eisenbergiella</taxon>
    </lineage>
</organism>
<protein>
    <submittedName>
        <fullName evidence="1">Uncharacterized protein</fullName>
    </submittedName>
</protein>
<gene>
    <name evidence="1" type="ORF">DWY69_21160</name>
</gene>
<accession>A0A3E3ILG1</accession>
<comment type="caution">
    <text evidence="1">The sequence shown here is derived from an EMBL/GenBank/DDBJ whole genome shotgun (WGS) entry which is preliminary data.</text>
</comment>